<gene>
    <name evidence="2" type="ORF">PIB30_060014</name>
</gene>
<sequence>KSTETDNHWRRSPPQTHLGYPRPLNTPFIYQKHKSKAVHTFLSETRIAERRGFTTIGSLGCVAAGGISSGNCPSLDLEALDQRTRTDVYKLSPTKPCGRGNYILAHSRGQWTRECIFAHSRVQCVRDYLNEMQSLVHSTRDSYKKVSLGLCLREH</sequence>
<dbReference type="Proteomes" id="UP001341840">
    <property type="component" value="Unassembled WGS sequence"/>
</dbReference>
<feature type="region of interest" description="Disordered" evidence="1">
    <location>
        <begin position="1"/>
        <end position="23"/>
    </location>
</feature>
<comment type="caution">
    <text evidence="2">The sequence shown here is derived from an EMBL/GenBank/DDBJ whole genome shotgun (WGS) entry which is preliminary data.</text>
</comment>
<dbReference type="EMBL" id="JASCZI010181767">
    <property type="protein sequence ID" value="MED6185741.1"/>
    <property type="molecule type" value="Genomic_DNA"/>
</dbReference>
<feature type="non-terminal residue" evidence="2">
    <location>
        <position position="1"/>
    </location>
</feature>
<evidence type="ECO:0000313" key="3">
    <source>
        <dbReference type="Proteomes" id="UP001341840"/>
    </source>
</evidence>
<protein>
    <submittedName>
        <fullName evidence="2">Uncharacterized protein</fullName>
    </submittedName>
</protein>
<evidence type="ECO:0000256" key="1">
    <source>
        <dbReference type="SAM" id="MobiDB-lite"/>
    </source>
</evidence>
<organism evidence="2 3">
    <name type="scientific">Stylosanthes scabra</name>
    <dbReference type="NCBI Taxonomy" id="79078"/>
    <lineage>
        <taxon>Eukaryota</taxon>
        <taxon>Viridiplantae</taxon>
        <taxon>Streptophyta</taxon>
        <taxon>Embryophyta</taxon>
        <taxon>Tracheophyta</taxon>
        <taxon>Spermatophyta</taxon>
        <taxon>Magnoliopsida</taxon>
        <taxon>eudicotyledons</taxon>
        <taxon>Gunneridae</taxon>
        <taxon>Pentapetalae</taxon>
        <taxon>rosids</taxon>
        <taxon>fabids</taxon>
        <taxon>Fabales</taxon>
        <taxon>Fabaceae</taxon>
        <taxon>Papilionoideae</taxon>
        <taxon>50 kb inversion clade</taxon>
        <taxon>dalbergioids sensu lato</taxon>
        <taxon>Dalbergieae</taxon>
        <taxon>Pterocarpus clade</taxon>
        <taxon>Stylosanthes</taxon>
    </lineage>
</organism>
<keyword evidence="3" id="KW-1185">Reference proteome</keyword>
<reference evidence="2 3" key="1">
    <citation type="journal article" date="2023" name="Plants (Basel)">
        <title>Bridging the Gap: Combining Genomics and Transcriptomics Approaches to Understand Stylosanthes scabra, an Orphan Legume from the Brazilian Caatinga.</title>
        <authorList>
            <person name="Ferreira-Neto J.R.C."/>
            <person name="da Silva M.D."/>
            <person name="Binneck E."/>
            <person name="de Melo N.F."/>
            <person name="da Silva R.H."/>
            <person name="de Melo A.L.T.M."/>
            <person name="Pandolfi V."/>
            <person name="Bustamante F.O."/>
            <person name="Brasileiro-Vidal A.C."/>
            <person name="Benko-Iseppon A.M."/>
        </authorList>
    </citation>
    <scope>NUCLEOTIDE SEQUENCE [LARGE SCALE GENOMIC DNA]</scope>
    <source>
        <tissue evidence="2">Leaves</tissue>
    </source>
</reference>
<name>A0ABU6WLL6_9FABA</name>
<proteinExistence type="predicted"/>
<accession>A0ABU6WLL6</accession>
<evidence type="ECO:0000313" key="2">
    <source>
        <dbReference type="EMBL" id="MED6185741.1"/>
    </source>
</evidence>